<dbReference type="RefSeq" id="WP_265267448.1">
    <property type="nucleotide sequence ID" value="NZ_JANFAV010000001.1"/>
</dbReference>
<keyword evidence="2 11" id="KW-0813">Transport</keyword>
<dbReference type="GO" id="GO:0006826">
    <property type="term" value="P:iron ion transport"/>
    <property type="evidence" value="ECO:0007669"/>
    <property type="project" value="UniProtKB-KW"/>
</dbReference>
<feature type="chain" id="PRO_5041227531" evidence="13">
    <location>
        <begin position="27"/>
        <end position="750"/>
    </location>
</feature>
<keyword evidence="8 12" id="KW-0798">TonB box</keyword>
<dbReference type="CDD" id="cd01347">
    <property type="entry name" value="ligand_gated_channel"/>
    <property type="match status" value="1"/>
</dbReference>
<evidence type="ECO:0000256" key="6">
    <source>
        <dbReference type="ARBA" id="ARBA00023004"/>
    </source>
</evidence>
<protein>
    <submittedName>
        <fullName evidence="16">TonB-dependent receptor</fullName>
    </submittedName>
</protein>
<evidence type="ECO:0000256" key="2">
    <source>
        <dbReference type="ARBA" id="ARBA00022448"/>
    </source>
</evidence>
<evidence type="ECO:0000256" key="12">
    <source>
        <dbReference type="RuleBase" id="RU003357"/>
    </source>
</evidence>
<dbReference type="AlphaFoldDB" id="A0AA42CP72"/>
<keyword evidence="6" id="KW-0408">Iron</keyword>
<evidence type="ECO:0000259" key="15">
    <source>
        <dbReference type="Pfam" id="PF07715"/>
    </source>
</evidence>
<evidence type="ECO:0000256" key="13">
    <source>
        <dbReference type="SAM" id="SignalP"/>
    </source>
</evidence>
<accession>A0AA42CP72</accession>
<keyword evidence="13" id="KW-0732">Signal</keyword>
<dbReference type="PANTHER" id="PTHR32552:SF81">
    <property type="entry name" value="TONB-DEPENDENT OUTER MEMBRANE RECEPTOR"/>
    <property type="match status" value="1"/>
</dbReference>
<dbReference type="InterPro" id="IPR039426">
    <property type="entry name" value="TonB-dep_rcpt-like"/>
</dbReference>
<dbReference type="Proteomes" id="UP001165565">
    <property type="component" value="Unassembled WGS sequence"/>
</dbReference>
<dbReference type="Gene3D" id="2.40.170.20">
    <property type="entry name" value="TonB-dependent receptor, beta-barrel domain"/>
    <property type="match status" value="1"/>
</dbReference>
<evidence type="ECO:0000256" key="8">
    <source>
        <dbReference type="ARBA" id="ARBA00023077"/>
    </source>
</evidence>
<evidence type="ECO:0000259" key="14">
    <source>
        <dbReference type="Pfam" id="PF00593"/>
    </source>
</evidence>
<dbReference type="SUPFAM" id="SSF56935">
    <property type="entry name" value="Porins"/>
    <property type="match status" value="1"/>
</dbReference>
<keyword evidence="3 11" id="KW-1134">Transmembrane beta strand</keyword>
<evidence type="ECO:0000256" key="7">
    <source>
        <dbReference type="ARBA" id="ARBA00023065"/>
    </source>
</evidence>
<keyword evidence="17" id="KW-1185">Reference proteome</keyword>
<dbReference type="PROSITE" id="PS52016">
    <property type="entry name" value="TONB_DEPENDENT_REC_3"/>
    <property type="match status" value="1"/>
</dbReference>
<dbReference type="InterPro" id="IPR012910">
    <property type="entry name" value="Plug_dom"/>
</dbReference>
<evidence type="ECO:0000256" key="4">
    <source>
        <dbReference type="ARBA" id="ARBA00022496"/>
    </source>
</evidence>
<organism evidence="16 17">
    <name type="scientific">Sphingomonas lycopersici</name>
    <dbReference type="NCBI Taxonomy" id="2951807"/>
    <lineage>
        <taxon>Bacteria</taxon>
        <taxon>Pseudomonadati</taxon>
        <taxon>Pseudomonadota</taxon>
        <taxon>Alphaproteobacteria</taxon>
        <taxon>Sphingomonadales</taxon>
        <taxon>Sphingomonadaceae</taxon>
        <taxon>Sphingomonas</taxon>
    </lineage>
</organism>
<keyword evidence="7" id="KW-0406">Ion transport</keyword>
<dbReference type="InterPro" id="IPR036942">
    <property type="entry name" value="Beta-barrel_TonB_sf"/>
</dbReference>
<evidence type="ECO:0000313" key="16">
    <source>
        <dbReference type="EMBL" id="MCW6533417.1"/>
    </source>
</evidence>
<proteinExistence type="inferred from homology"/>
<evidence type="ECO:0000256" key="9">
    <source>
        <dbReference type="ARBA" id="ARBA00023136"/>
    </source>
</evidence>
<keyword evidence="9 11" id="KW-0472">Membrane</keyword>
<evidence type="ECO:0000256" key="11">
    <source>
        <dbReference type="PROSITE-ProRule" id="PRU01360"/>
    </source>
</evidence>
<comment type="caution">
    <text evidence="16">The sequence shown here is derived from an EMBL/GenBank/DDBJ whole genome shotgun (WGS) entry which is preliminary data.</text>
</comment>
<dbReference type="InterPro" id="IPR000531">
    <property type="entry name" value="Beta-barrel_TonB"/>
</dbReference>
<dbReference type="PANTHER" id="PTHR32552">
    <property type="entry name" value="FERRICHROME IRON RECEPTOR-RELATED"/>
    <property type="match status" value="1"/>
</dbReference>
<evidence type="ECO:0000256" key="3">
    <source>
        <dbReference type="ARBA" id="ARBA00022452"/>
    </source>
</evidence>
<comment type="subcellular location">
    <subcellularLocation>
        <location evidence="1 11">Cell outer membrane</location>
        <topology evidence="1 11">Multi-pass membrane protein</topology>
    </subcellularLocation>
</comment>
<keyword evidence="4" id="KW-0410">Iron transport</keyword>
<dbReference type="GO" id="GO:0009279">
    <property type="term" value="C:cell outer membrane"/>
    <property type="evidence" value="ECO:0007669"/>
    <property type="project" value="UniProtKB-SubCell"/>
</dbReference>
<evidence type="ECO:0000256" key="10">
    <source>
        <dbReference type="ARBA" id="ARBA00023237"/>
    </source>
</evidence>
<evidence type="ECO:0000256" key="5">
    <source>
        <dbReference type="ARBA" id="ARBA00022692"/>
    </source>
</evidence>
<comment type="similarity">
    <text evidence="11 12">Belongs to the TonB-dependent receptor family.</text>
</comment>
<dbReference type="Pfam" id="PF07715">
    <property type="entry name" value="Plug"/>
    <property type="match status" value="1"/>
</dbReference>
<evidence type="ECO:0000313" key="17">
    <source>
        <dbReference type="Proteomes" id="UP001165565"/>
    </source>
</evidence>
<name>A0AA42CP72_9SPHN</name>
<dbReference type="Pfam" id="PF00593">
    <property type="entry name" value="TonB_dep_Rec_b-barrel"/>
    <property type="match status" value="1"/>
</dbReference>
<dbReference type="EMBL" id="JANFAV010000001">
    <property type="protein sequence ID" value="MCW6533417.1"/>
    <property type="molecule type" value="Genomic_DNA"/>
</dbReference>
<evidence type="ECO:0000256" key="1">
    <source>
        <dbReference type="ARBA" id="ARBA00004571"/>
    </source>
</evidence>
<reference evidence="16" key="1">
    <citation type="submission" date="2022-06" db="EMBL/GenBank/DDBJ databases">
        <title>Sphingomonas sp. nov. isolated from rhizosphere soil of tomato.</title>
        <authorList>
            <person name="Dong H."/>
            <person name="Gao R."/>
        </authorList>
    </citation>
    <scope>NUCLEOTIDE SEQUENCE</scope>
    <source>
        <strain evidence="16">MMSM24</strain>
    </source>
</reference>
<keyword evidence="5 11" id="KW-0812">Transmembrane</keyword>
<keyword evidence="16" id="KW-0675">Receptor</keyword>
<feature type="domain" description="TonB-dependent receptor plug" evidence="15">
    <location>
        <begin position="60"/>
        <end position="166"/>
    </location>
</feature>
<gene>
    <name evidence="16" type="ORF">NEE01_01325</name>
</gene>
<sequence>MKLGLAGTSRLAFVISAAALAQSALAQTAAAPEAVTAAPADNNAIGDVVVTATRMGATALQSTPIAVNAVTGAQIADRGIRDAQDLKAYVPSLQVSDLNGYAQLFIRGVGSNTVYIGSDPSTTINLDGVYLARPLGYFNQFLDVERVEVLRGPQGTLYGRNSVGGTVNIISRTPSDTFEGQLQALYGTYNRYGMQGYVSGPLTESGIRASLAFDVSGHDAYRKNVSTGGDVEDNRSFGVRGQVLIPLGGNDTWTLRADYSRQAGALGGAIKLLRPDGNALDDSILGDFSKVSMNDPNRTVLKNYGFASDASFQLAPGLTLRSLTSYRGIDGSIVADADASSMAILADYVTPISQQQFSQEFTLNGHSRKLDYVLGAYYFQEVDREPQVVPILAAGISHVQQSRLYARAAAVFGQVEFHANDVISLVAGLRYTAERKHYQLGDYFTASTSTNPAIVRAAPVLSGIPGLPDPFTVDTVRRDHALTPKFGINIRPASNALVYLSATRGFKSGGFDYGANNAVDAAAGYGPEKLWSYEIGLKSDWFNRRLRVNLDAFYYDYTDLQVENFVRIGNSFGARTQNAATAHVKGVELELQGRPIAGLELFGNVAYLDARYARYDAAYVTAFGTFDAAGKRLNNAPRWSATFGGTYTQDLGNAGSAFVGVDAHVQSTVYFTPANDGVSGVTGYPEQQRDYGVLGARIGWNSADKLWKFTVSGSNLTDRQYVTGTAGYTAAIAGRPGRPREVIAQISRKF</sequence>
<feature type="domain" description="TonB-dependent receptor-like beta-barrel" evidence="14">
    <location>
        <begin position="254"/>
        <end position="716"/>
    </location>
</feature>
<feature type="signal peptide" evidence="13">
    <location>
        <begin position="1"/>
        <end position="26"/>
    </location>
</feature>
<keyword evidence="10 11" id="KW-0998">Cell outer membrane</keyword>